<gene>
    <name evidence="2" type="ORF">SAMN04487905_10835</name>
</gene>
<proteinExistence type="predicted"/>
<feature type="region of interest" description="Disordered" evidence="1">
    <location>
        <begin position="1"/>
        <end position="23"/>
    </location>
</feature>
<dbReference type="Proteomes" id="UP000199497">
    <property type="component" value="Unassembled WGS sequence"/>
</dbReference>
<evidence type="ECO:0000313" key="3">
    <source>
        <dbReference type="Proteomes" id="UP000199497"/>
    </source>
</evidence>
<dbReference type="AlphaFoldDB" id="A0A1H0V603"/>
<accession>A0A1H0V603</accession>
<organism evidence="2 3">
    <name type="scientific">Actinopolyspora xinjiangensis</name>
    <dbReference type="NCBI Taxonomy" id="405564"/>
    <lineage>
        <taxon>Bacteria</taxon>
        <taxon>Bacillati</taxon>
        <taxon>Actinomycetota</taxon>
        <taxon>Actinomycetes</taxon>
        <taxon>Actinopolysporales</taxon>
        <taxon>Actinopolysporaceae</taxon>
        <taxon>Actinopolyspora</taxon>
    </lineage>
</organism>
<protein>
    <submittedName>
        <fullName evidence="2">Uncharacterized protein</fullName>
    </submittedName>
</protein>
<name>A0A1H0V603_9ACTN</name>
<reference evidence="3" key="1">
    <citation type="submission" date="2016-10" db="EMBL/GenBank/DDBJ databases">
        <authorList>
            <person name="Varghese N."/>
            <person name="Submissions S."/>
        </authorList>
    </citation>
    <scope>NUCLEOTIDE SEQUENCE [LARGE SCALE GENOMIC DNA]</scope>
    <source>
        <strain evidence="3">DSM 46732</strain>
    </source>
</reference>
<dbReference type="EMBL" id="FNJR01000008">
    <property type="protein sequence ID" value="SDP73982.1"/>
    <property type="molecule type" value="Genomic_DNA"/>
</dbReference>
<evidence type="ECO:0000313" key="2">
    <source>
        <dbReference type="EMBL" id="SDP73982.1"/>
    </source>
</evidence>
<sequence length="287" mass="31090">MTSSGEEEPRPGVAPGTSGPEGTVFAALYGELEPHPWRDPDAERDLYALFHARSHAMGWLHDIGTSARRAADGQLTDMRQVGAPGLWSMNDAGEEHPLADPEVPLVAWFQAGMRPPSGERPIPAQPFLRCAGDAVARLGTPRLRAVQLLLPVHCLDPAASRMPPSLFTADWFADGSFRAELPVRVTLDSGQDPSLPAAAPRLRERINRLDQRVFTCHSHSPAGHDPLAVRPPFGDHLWNGPPLHRTTFHGTLAEWSLDALGWLAGFLSDLGARHGVTTPLVLTAVPE</sequence>
<keyword evidence="3" id="KW-1185">Reference proteome</keyword>
<evidence type="ECO:0000256" key="1">
    <source>
        <dbReference type="SAM" id="MobiDB-lite"/>
    </source>
</evidence>
<dbReference type="RefSeq" id="WP_244515513.1">
    <property type="nucleotide sequence ID" value="NZ_FNJR01000008.1"/>
</dbReference>